<reference evidence="3 4" key="1">
    <citation type="journal article" date="2011" name="Plasmid">
        <title>Streptomyces turgidiscabies Car8 contains a modular pathogenicity island that shares virulence genes with other actinobacterial plant pathogens.</title>
        <authorList>
            <person name="Huguet-Tapia J.C."/>
            <person name="Badger J.H."/>
            <person name="Loria R."/>
            <person name="Pettis G.S."/>
        </authorList>
    </citation>
    <scope>NUCLEOTIDE SEQUENCE [LARGE SCALE GENOMIC DNA]</scope>
    <source>
        <strain evidence="3 4">Car8</strain>
    </source>
</reference>
<evidence type="ECO:0000259" key="2">
    <source>
        <dbReference type="Pfam" id="PF14219"/>
    </source>
</evidence>
<proteinExistence type="predicted"/>
<dbReference type="AlphaFoldDB" id="L7ERN0"/>
<feature type="transmembrane region" description="Helical" evidence="1">
    <location>
        <begin position="200"/>
        <end position="219"/>
    </location>
</feature>
<protein>
    <recommendedName>
        <fullName evidence="2">DUF4328 domain-containing protein</fullName>
    </recommendedName>
</protein>
<sequence length="277" mass="29645">MLCKHCKLSTAASPEGLCWDCADAADEPTSGRTFVSQPVLSPPTAPTGPAVQPHGPAWLRSPVGLGKAVAVMLGVVLAADLFSVYAGLTMYDAMGSLADDGLGVGGYNALMRRADHADTLYAAAGVAQTVTFVATAVFYLVWFLRVRVNAEVFDPFGHSMKRGWAGWGWFVPVVCLWYPRRIMLNIWDASSAAGTRASHALVNAWWTLWLIALFTNSFGSRAYDRADTAEEIQGATGQVLFSDSVDLVAAVLAILVVLRLTRMQHEKALQGPASVGV</sequence>
<dbReference type="PATRIC" id="fig|698760.3.peg.9388"/>
<dbReference type="Proteomes" id="UP000010931">
    <property type="component" value="Unassembled WGS sequence"/>
</dbReference>
<dbReference type="STRING" id="85558.T45_01509"/>
<name>L7ERN0_STRT8</name>
<evidence type="ECO:0000256" key="1">
    <source>
        <dbReference type="SAM" id="Phobius"/>
    </source>
</evidence>
<keyword evidence="1" id="KW-0472">Membrane</keyword>
<comment type="caution">
    <text evidence="3">The sequence shown here is derived from an EMBL/GenBank/DDBJ whole genome shotgun (WGS) entry which is preliminary data.</text>
</comment>
<keyword evidence="1" id="KW-0812">Transmembrane</keyword>
<dbReference type="GeneID" id="97405276"/>
<feature type="transmembrane region" description="Helical" evidence="1">
    <location>
        <begin position="68"/>
        <end position="88"/>
    </location>
</feature>
<accession>L7ERN0</accession>
<dbReference type="Pfam" id="PF14219">
    <property type="entry name" value="DUF4328"/>
    <property type="match status" value="1"/>
</dbReference>
<feature type="transmembrane region" description="Helical" evidence="1">
    <location>
        <begin position="164"/>
        <end position="179"/>
    </location>
</feature>
<dbReference type="EMBL" id="AEJB01000662">
    <property type="protein sequence ID" value="ELP61667.1"/>
    <property type="molecule type" value="Genomic_DNA"/>
</dbReference>
<keyword evidence="1" id="KW-1133">Transmembrane helix</keyword>
<feature type="domain" description="DUF4328" evidence="2">
    <location>
        <begin position="112"/>
        <end position="262"/>
    </location>
</feature>
<feature type="transmembrane region" description="Helical" evidence="1">
    <location>
        <begin position="120"/>
        <end position="144"/>
    </location>
</feature>
<organism evidence="3 4">
    <name type="scientific">Streptomyces turgidiscabies (strain Car8)</name>
    <dbReference type="NCBI Taxonomy" id="698760"/>
    <lineage>
        <taxon>Bacteria</taxon>
        <taxon>Bacillati</taxon>
        <taxon>Actinomycetota</taxon>
        <taxon>Actinomycetes</taxon>
        <taxon>Kitasatosporales</taxon>
        <taxon>Streptomycetaceae</taxon>
        <taxon>Streptomyces</taxon>
    </lineage>
</organism>
<evidence type="ECO:0000313" key="4">
    <source>
        <dbReference type="Proteomes" id="UP000010931"/>
    </source>
</evidence>
<dbReference type="RefSeq" id="WP_006383455.1">
    <property type="nucleotide sequence ID" value="NZ_AEJB01000662.1"/>
</dbReference>
<dbReference type="InterPro" id="IPR025565">
    <property type="entry name" value="DUF4328"/>
</dbReference>
<gene>
    <name evidence="3" type="ORF">STRTUCAR8_06971</name>
</gene>
<evidence type="ECO:0000313" key="3">
    <source>
        <dbReference type="EMBL" id="ELP61667.1"/>
    </source>
</evidence>
<keyword evidence="4" id="KW-1185">Reference proteome</keyword>